<dbReference type="GO" id="GO:0007156">
    <property type="term" value="P:homophilic cell adhesion via plasma membrane adhesion molecules"/>
    <property type="evidence" value="ECO:0007669"/>
    <property type="project" value="InterPro"/>
</dbReference>
<dbReference type="InterPro" id="IPR050557">
    <property type="entry name" value="RTX_toxin/Mannuronan_C5-epim"/>
</dbReference>
<evidence type="ECO:0000313" key="6">
    <source>
        <dbReference type="EMBL" id="EOD80821.1"/>
    </source>
</evidence>
<evidence type="ECO:0000256" key="3">
    <source>
        <dbReference type="ARBA" id="ARBA00022837"/>
    </source>
</evidence>
<dbReference type="InterPro" id="IPR011049">
    <property type="entry name" value="Serralysin-like_metalloprot_C"/>
</dbReference>
<keyword evidence="2" id="KW-0964">Secreted</keyword>
<evidence type="ECO:0000256" key="2">
    <source>
        <dbReference type="ARBA" id="ARBA00022525"/>
    </source>
</evidence>
<dbReference type="GO" id="GO:0005509">
    <property type="term" value="F:calcium ion binding"/>
    <property type="evidence" value="ECO:0007669"/>
    <property type="project" value="InterPro"/>
</dbReference>
<feature type="domain" description="Cadherin" evidence="5">
    <location>
        <begin position="62"/>
        <end position="160"/>
    </location>
</feature>
<evidence type="ECO:0000256" key="1">
    <source>
        <dbReference type="ARBA" id="ARBA00004613"/>
    </source>
</evidence>
<dbReference type="Gene3D" id="2.150.10.10">
    <property type="entry name" value="Serralysin-like metalloprotease, C-terminal"/>
    <property type="match status" value="2"/>
</dbReference>
<dbReference type="AlphaFoldDB" id="R1IJB8"/>
<accession>R1IJB8</accession>
<dbReference type="GO" id="GO:0005576">
    <property type="term" value="C:extracellular region"/>
    <property type="evidence" value="ECO:0007669"/>
    <property type="project" value="UniProtKB-SubCell"/>
</dbReference>
<evidence type="ECO:0000256" key="4">
    <source>
        <dbReference type="SAM" id="MobiDB-lite"/>
    </source>
</evidence>
<dbReference type="PANTHER" id="PTHR38340">
    <property type="entry name" value="S-LAYER PROTEIN"/>
    <property type="match status" value="1"/>
</dbReference>
<dbReference type="PROSITE" id="PS00330">
    <property type="entry name" value="HEMOLYSIN_CALCIUM"/>
    <property type="match status" value="3"/>
</dbReference>
<dbReference type="InterPro" id="IPR001343">
    <property type="entry name" value="Hemolysn_Ca-bd"/>
</dbReference>
<dbReference type="EMBL" id="ANFM02000009">
    <property type="protein sequence ID" value="EOD80821.1"/>
    <property type="molecule type" value="Genomic_DNA"/>
</dbReference>
<dbReference type="InterPro" id="IPR018511">
    <property type="entry name" value="Hemolysin-typ_Ca-bd_CS"/>
</dbReference>
<organism evidence="6 7">
    <name type="scientific">Grimontia indica</name>
    <dbReference type="NCBI Taxonomy" id="1056512"/>
    <lineage>
        <taxon>Bacteria</taxon>
        <taxon>Pseudomonadati</taxon>
        <taxon>Pseudomonadota</taxon>
        <taxon>Gammaproteobacteria</taxon>
        <taxon>Vibrionales</taxon>
        <taxon>Vibrionaceae</taxon>
        <taxon>Grimontia</taxon>
    </lineage>
</organism>
<evidence type="ECO:0000259" key="5">
    <source>
        <dbReference type="PROSITE" id="PS50268"/>
    </source>
</evidence>
<comment type="caution">
    <text evidence="6">The sequence shown here is derived from an EMBL/GenBank/DDBJ whole genome shotgun (WGS) entry which is preliminary data.</text>
</comment>
<dbReference type="GO" id="GO:0016020">
    <property type="term" value="C:membrane"/>
    <property type="evidence" value="ECO:0007669"/>
    <property type="project" value="InterPro"/>
</dbReference>
<keyword evidence="3" id="KW-0106">Calcium</keyword>
<dbReference type="eggNOG" id="COG2931">
    <property type="taxonomic scope" value="Bacteria"/>
</dbReference>
<evidence type="ECO:0000313" key="7">
    <source>
        <dbReference type="Proteomes" id="UP000011223"/>
    </source>
</evidence>
<protein>
    <submittedName>
        <fullName evidence="6">Alkaline phosphatase</fullName>
    </submittedName>
</protein>
<dbReference type="Proteomes" id="UP000011223">
    <property type="component" value="Unassembled WGS sequence"/>
</dbReference>
<feature type="region of interest" description="Disordered" evidence="4">
    <location>
        <begin position="333"/>
        <end position="374"/>
    </location>
</feature>
<dbReference type="InterPro" id="IPR002126">
    <property type="entry name" value="Cadherin-like_dom"/>
</dbReference>
<dbReference type="Gene3D" id="2.60.40.60">
    <property type="entry name" value="Cadherins"/>
    <property type="match status" value="1"/>
</dbReference>
<comment type="subcellular location">
    <subcellularLocation>
        <location evidence="1">Secreted</location>
    </subcellularLocation>
</comment>
<dbReference type="InterPro" id="IPR015919">
    <property type="entry name" value="Cadherin-like_sf"/>
</dbReference>
<reference evidence="6 7" key="1">
    <citation type="journal article" date="2014" name="PLoS ONE">
        <title>Grimontia indica AK16(T), sp. nov., Isolated from a Seawater Sample Reports the Presence of Pathogenic Genes Similar to Vibrio Genus.</title>
        <authorList>
            <person name="Singh A."/>
            <person name="Vaidya B."/>
            <person name="Khatri I."/>
            <person name="Srinivas T.N."/>
            <person name="Subramanian S."/>
            <person name="Korpole S."/>
            <person name="Pinnaka A.K."/>
        </authorList>
    </citation>
    <scope>NUCLEOTIDE SEQUENCE [LARGE SCALE GENOMIC DNA]</scope>
    <source>
        <strain evidence="6 7">AK16</strain>
    </source>
</reference>
<dbReference type="Pfam" id="PF00353">
    <property type="entry name" value="HemolysinCabind"/>
    <property type="match status" value="4"/>
</dbReference>
<dbReference type="SUPFAM" id="SSF51120">
    <property type="entry name" value="beta-Roll"/>
    <property type="match status" value="2"/>
</dbReference>
<dbReference type="PANTHER" id="PTHR38340:SF1">
    <property type="entry name" value="S-LAYER PROTEIN"/>
    <property type="match status" value="1"/>
</dbReference>
<dbReference type="CDD" id="cd11304">
    <property type="entry name" value="Cadherin_repeat"/>
    <property type="match status" value="1"/>
</dbReference>
<name>R1IJB8_9GAMM</name>
<sequence length="872" mass="90670">MKLTAAGVAAINDDGAEISAINFTVTASDGSRTGSDDATVSVARVNDNAPELTVSVNEMTEENVAENDVVATLSATDADENIVTYSLSNNNAGYFTLVGNQVLLTAAGVAAINSDSAADPLESLSFMVGVSDGTYVDSENVSVTVNRVDDIVAANDSDEIAASSTATGNVISGSNGDGSGADTLTSPSSVNVTQVTYDGVDYVLTDGSVTISADSGQLTVSANGDYTFTSSVQTEFYASELNTAYDSTNGVTFYGSNLTSAAFLSGDAGNGLDLDEVHHPSHEGIVEHEVEEGAIIGTDGDDTIDAGNGADIVYAGAGNDTVSGGNGVDEIYGEAGNDNLSGDNAEDHLYGGADNDTLDGGRGNDRLVGGAGDDELTLGKGSDTVVFESGNDTVMDFDTNNDTIIIKNASTIDTFAELGIEQVGDNTIITLDTGTLTLNDVDKDDLTADMFTFDTSDEGGDYSASIYGFDDEVDEATLTVSGLADNEVVDWFLYDVSGNVVGTGSSTLTDGKLSLSAPADNTFRYVALDVENLTVETIFAELTTHDVEDEIFTYTLADSDSNSAQAQLTLSYDDSSRVVADIATVQTSGLNGDVNAHIATGNLFDNDALSGTWSFESVQFEGATYHASEGVMIVETQYGSLTIYGQSDESHTKGDYVYQLMTDVPSDDVLESFNYTLVNESGLRIQSVLDIRVDDNADADADLSDLINTTELAGDENANLLVGCDESDTLQGNGGNDILDGGLGEDLLIGGAGDDELTGGEGRDVFQFLRGDADSLATDTLTDFDVSMDVLDLSDLLDGLNNESIEDYLVSLSDKEGKATLTVGLEGEADSQVIVFENKSLDQLSQDLGISGSSGSEILGKMIDDGILITSV</sequence>
<gene>
    <name evidence="6" type="ORF">D515_04799</name>
</gene>
<feature type="region of interest" description="Disordered" evidence="4">
    <location>
        <begin position="167"/>
        <end position="187"/>
    </location>
</feature>
<dbReference type="PROSITE" id="PS50268">
    <property type="entry name" value="CADHERIN_2"/>
    <property type="match status" value="1"/>
</dbReference>
<dbReference type="PRINTS" id="PR00313">
    <property type="entry name" value="CABNDNGRPT"/>
</dbReference>
<dbReference type="SUPFAM" id="SSF49313">
    <property type="entry name" value="Cadherin-like"/>
    <property type="match status" value="1"/>
</dbReference>
<keyword evidence="7" id="KW-1185">Reference proteome</keyword>
<proteinExistence type="predicted"/>